<evidence type="ECO:0008006" key="13">
    <source>
        <dbReference type="Google" id="ProtNLM"/>
    </source>
</evidence>
<dbReference type="PROSITE" id="PS00211">
    <property type="entry name" value="ABC_TRANSPORTER_1"/>
    <property type="match status" value="1"/>
</dbReference>
<keyword evidence="3 8" id="KW-0812">Transmembrane</keyword>
<dbReference type="InterPro" id="IPR017871">
    <property type="entry name" value="ABC_transporter-like_CS"/>
</dbReference>
<dbReference type="GO" id="GO:0140359">
    <property type="term" value="F:ABC-type transporter activity"/>
    <property type="evidence" value="ECO:0007669"/>
    <property type="project" value="InterPro"/>
</dbReference>
<dbReference type="SUPFAM" id="SSF90123">
    <property type="entry name" value="ABC transporter transmembrane region"/>
    <property type="match status" value="1"/>
</dbReference>
<dbReference type="PATRIC" id="fig|1424334.3.peg.396"/>
<dbReference type="PROSITE" id="PS50929">
    <property type="entry name" value="ABC_TM1F"/>
    <property type="match status" value="1"/>
</dbReference>
<feature type="domain" description="ABC transmembrane type-1" evidence="10">
    <location>
        <begin position="30"/>
        <end position="314"/>
    </location>
</feature>
<evidence type="ECO:0000313" key="12">
    <source>
        <dbReference type="Proteomes" id="UP000018733"/>
    </source>
</evidence>
<dbReference type="OrthoDB" id="8952216at2"/>
<evidence type="ECO:0000256" key="1">
    <source>
        <dbReference type="ARBA" id="ARBA00004651"/>
    </source>
</evidence>
<feature type="domain" description="ABC transporter" evidence="9">
    <location>
        <begin position="348"/>
        <end position="554"/>
    </location>
</feature>
<feature type="transmembrane region" description="Helical" evidence="8">
    <location>
        <begin position="66"/>
        <end position="84"/>
    </location>
</feature>
<keyword evidence="4" id="KW-0547">Nucleotide-binding</keyword>
<gene>
    <name evidence="11" type="ORF">W822_02005</name>
</gene>
<protein>
    <recommendedName>
        <fullName evidence="13">ABC transporter ATP-binding protein</fullName>
    </recommendedName>
</protein>
<comment type="caution">
    <text evidence="11">The sequence shown here is derived from an EMBL/GenBank/DDBJ whole genome shotgun (WGS) entry which is preliminary data.</text>
</comment>
<evidence type="ECO:0000259" key="10">
    <source>
        <dbReference type="PROSITE" id="PS50929"/>
    </source>
</evidence>
<dbReference type="GO" id="GO:0005524">
    <property type="term" value="F:ATP binding"/>
    <property type="evidence" value="ECO:0007669"/>
    <property type="project" value="UniProtKB-KW"/>
</dbReference>
<dbReference type="GO" id="GO:0034040">
    <property type="term" value="F:ATPase-coupled lipid transmembrane transporter activity"/>
    <property type="evidence" value="ECO:0007669"/>
    <property type="project" value="TreeGrafter"/>
</dbReference>
<dbReference type="Gene3D" id="1.20.1560.10">
    <property type="entry name" value="ABC transporter type 1, transmembrane domain"/>
    <property type="match status" value="1"/>
</dbReference>
<dbReference type="InterPro" id="IPR003439">
    <property type="entry name" value="ABC_transporter-like_ATP-bd"/>
</dbReference>
<evidence type="ECO:0000256" key="6">
    <source>
        <dbReference type="ARBA" id="ARBA00022989"/>
    </source>
</evidence>
<dbReference type="RefSeq" id="WP_024003469.1">
    <property type="nucleotide sequence ID" value="NZ_KI650979.1"/>
</dbReference>
<keyword evidence="7 8" id="KW-0472">Membrane</keyword>
<evidence type="ECO:0000256" key="2">
    <source>
        <dbReference type="ARBA" id="ARBA00022475"/>
    </source>
</evidence>
<dbReference type="PANTHER" id="PTHR24221:SF654">
    <property type="entry name" value="ATP-BINDING CASSETTE SUB-FAMILY B MEMBER 6"/>
    <property type="match status" value="1"/>
</dbReference>
<dbReference type="STRING" id="1424334.W822_02005"/>
<dbReference type="GO" id="GO:0016887">
    <property type="term" value="F:ATP hydrolysis activity"/>
    <property type="evidence" value="ECO:0007669"/>
    <property type="project" value="InterPro"/>
</dbReference>
<evidence type="ECO:0000256" key="3">
    <source>
        <dbReference type="ARBA" id="ARBA00022692"/>
    </source>
</evidence>
<dbReference type="GO" id="GO:0005886">
    <property type="term" value="C:plasma membrane"/>
    <property type="evidence" value="ECO:0007669"/>
    <property type="project" value="UniProtKB-SubCell"/>
</dbReference>
<keyword evidence="5" id="KW-0067">ATP-binding</keyword>
<feature type="transmembrane region" description="Helical" evidence="8">
    <location>
        <begin position="288"/>
        <end position="310"/>
    </location>
</feature>
<dbReference type="Pfam" id="PF00005">
    <property type="entry name" value="ABC_tran"/>
    <property type="match status" value="1"/>
</dbReference>
<evidence type="ECO:0000313" key="11">
    <source>
        <dbReference type="EMBL" id="ETF04670.1"/>
    </source>
</evidence>
<evidence type="ECO:0000256" key="8">
    <source>
        <dbReference type="SAM" id="Phobius"/>
    </source>
</evidence>
<dbReference type="PROSITE" id="PS50893">
    <property type="entry name" value="ABC_TRANSPORTER_2"/>
    <property type="match status" value="1"/>
</dbReference>
<dbReference type="InterPro" id="IPR036640">
    <property type="entry name" value="ABC1_TM_sf"/>
</dbReference>
<accession>V8QZD0</accession>
<evidence type="ECO:0000256" key="4">
    <source>
        <dbReference type="ARBA" id="ARBA00022741"/>
    </source>
</evidence>
<dbReference type="InterPro" id="IPR011527">
    <property type="entry name" value="ABC1_TM_dom"/>
</dbReference>
<dbReference type="InterPro" id="IPR039421">
    <property type="entry name" value="Type_1_exporter"/>
</dbReference>
<name>V8QZD0_9BURK</name>
<organism evidence="11 12">
    <name type="scientific">Advenella kashmirensis W13003</name>
    <dbReference type="NCBI Taxonomy" id="1424334"/>
    <lineage>
        <taxon>Bacteria</taxon>
        <taxon>Pseudomonadati</taxon>
        <taxon>Pseudomonadota</taxon>
        <taxon>Betaproteobacteria</taxon>
        <taxon>Burkholderiales</taxon>
        <taxon>Alcaligenaceae</taxon>
    </lineage>
</organism>
<proteinExistence type="predicted"/>
<dbReference type="EMBL" id="AYXT01000001">
    <property type="protein sequence ID" value="ETF04670.1"/>
    <property type="molecule type" value="Genomic_DNA"/>
</dbReference>
<keyword evidence="2" id="KW-1003">Cell membrane</keyword>
<evidence type="ECO:0000256" key="5">
    <source>
        <dbReference type="ARBA" id="ARBA00022840"/>
    </source>
</evidence>
<keyword evidence="12" id="KW-1185">Reference proteome</keyword>
<reference evidence="11 12" key="1">
    <citation type="journal article" date="2014" name="Genome Announc.">
        <title>Draft Genome Sequence of Advenella kashmirensis Strain W13003, a Polycyclic Aromatic Hydrocarbon-Degrading Bacterium.</title>
        <authorList>
            <person name="Wang X."/>
            <person name="Jin D."/>
            <person name="Zhou L."/>
            <person name="Wu L."/>
            <person name="An W."/>
            <person name="Zhao L."/>
        </authorList>
    </citation>
    <scope>NUCLEOTIDE SEQUENCE [LARGE SCALE GENOMIC DNA]</scope>
    <source>
        <strain evidence="11 12">W13003</strain>
    </source>
</reference>
<dbReference type="SMART" id="SM00382">
    <property type="entry name" value="AAA"/>
    <property type="match status" value="1"/>
</dbReference>
<dbReference type="PANTHER" id="PTHR24221">
    <property type="entry name" value="ATP-BINDING CASSETTE SUB-FAMILY B"/>
    <property type="match status" value="1"/>
</dbReference>
<dbReference type="AlphaFoldDB" id="V8QZD0"/>
<dbReference type="HOGENOM" id="CLU_000604_93_0_4"/>
<feature type="transmembrane region" description="Helical" evidence="8">
    <location>
        <begin position="256"/>
        <end position="276"/>
    </location>
</feature>
<dbReference type="InterPro" id="IPR003593">
    <property type="entry name" value="AAA+_ATPase"/>
</dbReference>
<evidence type="ECO:0000259" key="9">
    <source>
        <dbReference type="PROSITE" id="PS50893"/>
    </source>
</evidence>
<dbReference type="Proteomes" id="UP000018733">
    <property type="component" value="Unassembled WGS sequence"/>
</dbReference>
<dbReference type="Gene3D" id="3.40.50.300">
    <property type="entry name" value="P-loop containing nucleotide triphosphate hydrolases"/>
    <property type="match status" value="1"/>
</dbReference>
<feature type="transmembrane region" description="Helical" evidence="8">
    <location>
        <begin position="24"/>
        <end position="46"/>
    </location>
</feature>
<dbReference type="eggNOG" id="COG5265">
    <property type="taxonomic scope" value="Bacteria"/>
</dbReference>
<dbReference type="SUPFAM" id="SSF52540">
    <property type="entry name" value="P-loop containing nucleoside triphosphate hydrolases"/>
    <property type="match status" value="1"/>
</dbReference>
<feature type="transmembrane region" description="Helical" evidence="8">
    <location>
        <begin position="141"/>
        <end position="163"/>
    </location>
</feature>
<feature type="transmembrane region" description="Helical" evidence="8">
    <location>
        <begin position="169"/>
        <end position="191"/>
    </location>
</feature>
<keyword evidence="6 8" id="KW-1133">Transmembrane helix</keyword>
<comment type="subcellular location">
    <subcellularLocation>
        <location evidence="1">Cell membrane</location>
        <topology evidence="1">Multi-pass membrane protein</topology>
    </subcellularLocation>
</comment>
<evidence type="ECO:0000256" key="7">
    <source>
        <dbReference type="ARBA" id="ARBA00023136"/>
    </source>
</evidence>
<dbReference type="InterPro" id="IPR027417">
    <property type="entry name" value="P-loop_NTPase"/>
</dbReference>
<sequence length="555" mass="60928">MEKRVNSFSSYIYAFGVVKASYKAFLPGFIFVSLLFGLVSVVGAIVPWFLKEATNAFTADRTDTNVFYLFVAGYALCWTVAEVLKNIKGVFSGRILAGCDSTITKAMLARVITLPYSEQAQLNAGKVASIITRASGAFTTITVYVFWTLFPIMIEFVVALIALGKSTNSLFLISFLISIVILSALSILIAIQSRVLYANLYKSMTDRDGYIVERLHLLYDLRLNNAYEKESGIIEHHLDQVIQAIRGSNLQIGIKLGLMALATGVVLAIFTALSVFADKDQGITAGDFVMIAGYVGMLTLQLRILAGALIDLEKQKVALADGIAYLKKPISEIQAIEPLTLQNTDYVFELNDVCIEKGGKQIIQHLSYRFMNDKFTVIKGASGRGKTSLMNAMLGLEQPVSGQILFYGHPVSTNISPRIIDYVAVAPQSAQVISGSLRENLCYGIEQEALPDMFLTDILELLNFTETSLARLINLDTWFDARGEGLSGGERQRIAIGRALARQKKIMILDEPTASLDLENAKRIITYLRSHIPTLIVISHDAGVQGMADEILELG</sequence>